<feature type="transmembrane region" description="Helical" evidence="1">
    <location>
        <begin position="213"/>
        <end position="235"/>
    </location>
</feature>
<dbReference type="EMBL" id="LLZZ01000179">
    <property type="protein sequence ID" value="KTA95866.1"/>
    <property type="molecule type" value="Genomic_DNA"/>
</dbReference>
<evidence type="ECO:0000313" key="3">
    <source>
        <dbReference type="EMBL" id="KTA95866.1"/>
    </source>
</evidence>
<dbReference type="VEuPathDB" id="FungiDB:GVI51_C01375"/>
<dbReference type="VEuPathDB" id="FungiDB:B1J91_C01617g"/>
<evidence type="ECO:0000256" key="1">
    <source>
        <dbReference type="SAM" id="Phobius"/>
    </source>
</evidence>
<accession>A0A0W0DS05</accession>
<feature type="chain" id="PRO_5009807345" evidence="2">
    <location>
        <begin position="20"/>
        <end position="238"/>
    </location>
</feature>
<feature type="signal peptide" evidence="2">
    <location>
        <begin position="1"/>
        <end position="19"/>
    </location>
</feature>
<dbReference type="Proteomes" id="UP000054886">
    <property type="component" value="Unassembled WGS sequence"/>
</dbReference>
<keyword evidence="1" id="KW-0812">Transmembrane</keyword>
<reference evidence="3 4" key="1">
    <citation type="submission" date="2015-10" db="EMBL/GenBank/DDBJ databases">
        <title>Draft genomes sequences of Candida glabrata isolates 1A, 1B, 2A, 2B, 3A and 3B.</title>
        <authorList>
            <person name="Haavelsrud O.E."/>
            <person name="Gaustad P."/>
        </authorList>
    </citation>
    <scope>NUCLEOTIDE SEQUENCE [LARGE SCALE GENOMIC DNA]</scope>
    <source>
        <strain evidence="3">910700640</strain>
    </source>
</reference>
<gene>
    <name evidence="3" type="ORF">AO440_000431</name>
</gene>
<comment type="caution">
    <text evidence="3">The sequence shown here is derived from an EMBL/GenBank/DDBJ whole genome shotgun (WGS) entry which is preliminary data.</text>
</comment>
<keyword evidence="1" id="KW-0472">Membrane</keyword>
<protein>
    <submittedName>
        <fullName evidence="3">Uncharacterized protein</fullName>
    </submittedName>
</protein>
<keyword evidence="2" id="KW-0732">Signal</keyword>
<evidence type="ECO:0000313" key="4">
    <source>
        <dbReference type="Proteomes" id="UP000054886"/>
    </source>
</evidence>
<proteinExistence type="predicted"/>
<dbReference type="VEuPathDB" id="FungiDB:GWK60_C01221"/>
<organism evidence="3 4">
    <name type="scientific">Candida glabrata</name>
    <name type="common">Yeast</name>
    <name type="synonym">Torulopsis glabrata</name>
    <dbReference type="NCBI Taxonomy" id="5478"/>
    <lineage>
        <taxon>Eukaryota</taxon>
        <taxon>Fungi</taxon>
        <taxon>Dikarya</taxon>
        <taxon>Ascomycota</taxon>
        <taxon>Saccharomycotina</taxon>
        <taxon>Saccharomycetes</taxon>
        <taxon>Saccharomycetales</taxon>
        <taxon>Saccharomycetaceae</taxon>
        <taxon>Nakaseomyces</taxon>
    </lineage>
</organism>
<dbReference type="VEuPathDB" id="FungiDB:GW608_C01463"/>
<keyword evidence="1" id="KW-1133">Transmembrane helix</keyword>
<name>A0A0W0DS05_CANGB</name>
<dbReference type="VEuPathDB" id="FungiDB:CAGL0C01617g"/>
<evidence type="ECO:0000256" key="2">
    <source>
        <dbReference type="SAM" id="SignalP"/>
    </source>
</evidence>
<sequence>MHFRNIVIVLVCLASFISAITNEPKNKAIGIIIDRLEKNTETLKLNGSDSSKITTFYEDIYEINELFSTLYSSFQYPQNELATKAIATLFRLRLTEKDEVTIDYMEDRLFRIKNTLKYALDTKDRMPMHTIAEMQGILTRNRDWLIATSSQIFNKNQDIVKAMADDFPECPPPLAVESSAPKLIALLTDGMIVLALLNSTVDTCMGGFEPLCVFALSAAGTVAGVWLMNVVKYFVLCK</sequence>
<dbReference type="AlphaFoldDB" id="A0A0W0DS05"/>